<dbReference type="SUPFAM" id="SSF53850">
    <property type="entry name" value="Periplasmic binding protein-like II"/>
    <property type="match status" value="1"/>
</dbReference>
<organism evidence="2 3">
    <name type="scientific">Parapusillimonas granuli</name>
    <dbReference type="NCBI Taxonomy" id="380911"/>
    <lineage>
        <taxon>Bacteria</taxon>
        <taxon>Pseudomonadati</taxon>
        <taxon>Pseudomonadota</taxon>
        <taxon>Betaproteobacteria</taxon>
        <taxon>Burkholderiales</taxon>
        <taxon>Alcaligenaceae</taxon>
        <taxon>Parapusillimonas</taxon>
    </lineage>
</organism>
<accession>A0A853FWM7</accession>
<gene>
    <name evidence="2" type="ORF">H0A72_13990</name>
</gene>
<feature type="chain" id="PRO_5032440818" evidence="1">
    <location>
        <begin position="18"/>
        <end position="285"/>
    </location>
</feature>
<protein>
    <submittedName>
        <fullName evidence="2">Amino acid ABC transporter substrate-binding protein</fullName>
    </submittedName>
</protein>
<comment type="caution">
    <text evidence="2">The sequence shown here is derived from an EMBL/GenBank/DDBJ whole genome shotgun (WGS) entry which is preliminary data.</text>
</comment>
<feature type="signal peptide" evidence="1">
    <location>
        <begin position="1"/>
        <end position="17"/>
    </location>
</feature>
<dbReference type="Proteomes" id="UP000559809">
    <property type="component" value="Unassembled WGS sequence"/>
</dbReference>
<keyword evidence="1" id="KW-0732">Signal</keyword>
<name>A0A853FWM7_9BURK</name>
<evidence type="ECO:0000313" key="2">
    <source>
        <dbReference type="EMBL" id="NYT50425.1"/>
    </source>
</evidence>
<dbReference type="AlphaFoldDB" id="A0A853FWM7"/>
<reference evidence="2 3" key="1">
    <citation type="submission" date="2020-07" db="EMBL/GenBank/DDBJ databases">
        <title>Taxonomic revisions and descriptions of new bacterial species based on genomic comparisons in the high-G+C-content subgroup of the family Alcaligenaceae.</title>
        <authorList>
            <person name="Szabo A."/>
            <person name="Felfoldi T."/>
        </authorList>
    </citation>
    <scope>NUCLEOTIDE SEQUENCE [LARGE SCALE GENOMIC DNA]</scope>
    <source>
        <strain evidence="2 3">LMG 24012</strain>
    </source>
</reference>
<evidence type="ECO:0000313" key="3">
    <source>
        <dbReference type="Proteomes" id="UP000559809"/>
    </source>
</evidence>
<dbReference type="EMBL" id="JACCEM010000007">
    <property type="protein sequence ID" value="NYT50425.1"/>
    <property type="molecule type" value="Genomic_DNA"/>
</dbReference>
<keyword evidence="3" id="KW-1185">Reference proteome</keyword>
<sequence length="285" mass="32344">MLLACAACVLLPATASAREFVVQNEGHLQHARALVRAAMEAGGLKAEFVDAPAGNEKRNVHMISSGVTHVDMMPATPARLQLVKEGKLRMIPVPLDRGLLGYRINLLLDSQKHKLSNVKSAADLRAYSMGQNVGWMDVEIYRAAGIPTKEIKNWSNGEFATQMEAGFVDLFPLGLEETLTYFLPHFQKQYPQLTIDPYILVRYPWFRFVWVSPNPDADALYDALQQGFDRIVEDGRFLEIWAQYCKPPPDTAFRLRTIIDIDNPFYGYDLVPARYRKLLYKQVPR</sequence>
<proteinExistence type="predicted"/>
<evidence type="ECO:0000256" key="1">
    <source>
        <dbReference type="SAM" id="SignalP"/>
    </source>
</evidence>